<dbReference type="Gene3D" id="1.10.150.50">
    <property type="entry name" value="Transcription Factor, Ets-1"/>
    <property type="match status" value="1"/>
</dbReference>
<evidence type="ECO:0000256" key="3">
    <source>
        <dbReference type="ARBA" id="ARBA00022443"/>
    </source>
</evidence>
<dbReference type="Gene3D" id="2.30.30.40">
    <property type="entry name" value="SH3 Domains"/>
    <property type="match status" value="1"/>
</dbReference>
<feature type="compositionally biased region" description="Basic and acidic residues" evidence="7">
    <location>
        <begin position="132"/>
        <end position="142"/>
    </location>
</feature>
<dbReference type="CDD" id="cd01210">
    <property type="entry name" value="PTB_EPS8"/>
    <property type="match status" value="1"/>
</dbReference>
<dbReference type="Pfam" id="PF00018">
    <property type="entry name" value="SH3_1"/>
    <property type="match status" value="1"/>
</dbReference>
<dbReference type="CDD" id="cd11764">
    <property type="entry name" value="SH3_Eps8"/>
    <property type="match status" value="1"/>
</dbReference>
<comment type="similarity">
    <text evidence="2">Belongs to the EPS8 family.</text>
</comment>
<evidence type="ECO:0000256" key="6">
    <source>
        <dbReference type="PROSITE-ProRule" id="PRU00192"/>
    </source>
</evidence>
<evidence type="ECO:0000256" key="1">
    <source>
        <dbReference type="ARBA" id="ARBA00004496"/>
    </source>
</evidence>
<dbReference type="SMART" id="SM00326">
    <property type="entry name" value="SH3"/>
    <property type="match status" value="1"/>
</dbReference>
<protein>
    <submittedName>
        <fullName evidence="10">Epidermal growth factor receptor kinase substrate 8-like protein 2 isoform X5</fullName>
    </submittedName>
</protein>
<dbReference type="GeneID" id="110149630"/>
<proteinExistence type="inferred from homology"/>
<dbReference type="InterPro" id="IPR036028">
    <property type="entry name" value="SH3-like_dom_sf"/>
</dbReference>
<dbReference type="InterPro" id="IPR013761">
    <property type="entry name" value="SAM/pointed_sf"/>
</dbReference>
<dbReference type="PANTHER" id="PTHR12287">
    <property type="entry name" value="EPIDERMAL GROWTH FACTOR RECEPTOR KINASE SUBSTRATE EPS8-RELATED PROTEIN"/>
    <property type="match status" value="1"/>
</dbReference>
<reference evidence="10" key="2">
    <citation type="submission" date="2025-08" db="UniProtKB">
        <authorList>
            <consortium name="RefSeq"/>
        </authorList>
    </citation>
    <scope>IDENTIFICATION</scope>
    <source>
        <tissue evidence="10">Tongue muscle</tissue>
    </source>
</reference>
<sequence>MVAGSSWSWGKAWTRSLPRQVGLGRLSLLHPLQGRPGHSCAFTSLSWGSLLRTEGAPGPARRGQPPLRESAPLLVVVRGPQAAPPWPPLRRPGPPAGPSDSVSCSEQRKKYSNSSVIVHETSQYHVQPLPRSLKDGRPHSRPADSSGGLCSRHLATFIMDKSEAIASVEDAIRKLVQLSSKEKIWTQEMLLQVNDQSLRLLDIESQEELENFPLPSVRHSQTVLNQLRYPSVLLLVCQDSDQSKPDVHFFHCDEVEAELVHEDIESALADCRLGKKMRPQTLKGHQEKIRQRLSILPAAPGPAPIPIQRFGGDSPSTKNRVGLLTPLGELGLRRRESLEEEPRAALAQRIEKETAKLQKHIQNPSAAELMHFLFGPLDLIVSTCGGPNIARSVSRPLLSRDAVGFLRGHLVPKEMALWESLGETWTRPRSEWPREPQAPPYVPRFHSGWEPPLDVLQEAPWEVEGLAAPADEPAPVSRPSFRNSPKHSLGPESTSPGDVLPQVSSQHTHRGYESAPAMAKYVRVLYDFTARNANELSVLRDEVLEVLEDGHQWWKLRNRSGQAGYVPGNILAETRLEDAPQEQGVKYWGPVSPTHKLPPSFAGNKDELMQHMDEVNDELVKKISNIRAQPARPFRVERSQPVPPPLTHASGPREVRAWLEAKAFSARVVEHLGVLTGPQLFSLNKDELRKVCGEEGARVYSQLTVQKAFLEKQQGGSELEELMSKFHSKTQRRTEEDS</sequence>
<dbReference type="InterPro" id="IPR013625">
    <property type="entry name" value="PTB"/>
</dbReference>
<accession>A0ABM4HEP7</accession>
<feature type="region of interest" description="Disordered" evidence="7">
    <location>
        <begin position="470"/>
        <end position="512"/>
    </location>
</feature>
<feature type="domain" description="SH3" evidence="8">
    <location>
        <begin position="517"/>
        <end position="576"/>
    </location>
</feature>
<dbReference type="SUPFAM" id="SSF50044">
    <property type="entry name" value="SH3-domain"/>
    <property type="match status" value="1"/>
</dbReference>
<feature type="compositionally biased region" description="Polar residues" evidence="7">
    <location>
        <begin position="491"/>
        <end position="506"/>
    </location>
</feature>
<reference evidence="9" key="1">
    <citation type="journal article" date="2022" name="J. Hered.">
        <title>A De Novo Chromosome-Level Genome Assembly of the White-Tailed Deer, Odocoileus Virginianus.</title>
        <authorList>
            <person name="London E.W."/>
            <person name="Roca A.L."/>
            <person name="Novakofski J.E."/>
            <person name="Mateus-Pinilla N.E."/>
        </authorList>
    </citation>
    <scope>NUCLEOTIDE SEQUENCE [LARGE SCALE GENOMIC DNA]</scope>
</reference>
<dbReference type="Pfam" id="PF22975">
    <property type="entry name" value="EPS8_2nd"/>
    <property type="match status" value="1"/>
</dbReference>
<dbReference type="Pfam" id="PF08416">
    <property type="entry name" value="PTB"/>
    <property type="match status" value="1"/>
</dbReference>
<dbReference type="Proteomes" id="UP001652640">
    <property type="component" value="Chromosome 28"/>
</dbReference>
<dbReference type="InterPro" id="IPR035462">
    <property type="entry name" value="Eps8_SH3"/>
</dbReference>
<evidence type="ECO:0000256" key="7">
    <source>
        <dbReference type="SAM" id="MobiDB-lite"/>
    </source>
</evidence>
<keyword evidence="9" id="KW-1185">Reference proteome</keyword>
<dbReference type="PROSITE" id="PS50002">
    <property type="entry name" value="SH3"/>
    <property type="match status" value="1"/>
</dbReference>
<feature type="compositionally biased region" description="Pro residues" evidence="7">
    <location>
        <begin position="82"/>
        <end position="97"/>
    </location>
</feature>
<dbReference type="SUPFAM" id="SSF50729">
    <property type="entry name" value="PH domain-like"/>
    <property type="match status" value="1"/>
</dbReference>
<dbReference type="InterPro" id="IPR001452">
    <property type="entry name" value="SH3_domain"/>
</dbReference>
<dbReference type="InterPro" id="IPR011993">
    <property type="entry name" value="PH-like_dom_sf"/>
</dbReference>
<evidence type="ECO:0000256" key="2">
    <source>
        <dbReference type="ARBA" id="ARBA00006197"/>
    </source>
</evidence>
<dbReference type="InterPro" id="IPR006020">
    <property type="entry name" value="PTB/PI_dom"/>
</dbReference>
<feature type="region of interest" description="Disordered" evidence="7">
    <location>
        <begin position="82"/>
        <end position="106"/>
    </location>
</feature>
<dbReference type="InterPro" id="IPR033928">
    <property type="entry name" value="EPS8_PTB"/>
</dbReference>
<dbReference type="InterPro" id="IPR039801">
    <property type="entry name" value="EPS8-like"/>
</dbReference>
<evidence type="ECO:0000313" key="10">
    <source>
        <dbReference type="RefSeq" id="XP_070314035.1"/>
    </source>
</evidence>
<dbReference type="Pfam" id="PF18016">
    <property type="entry name" value="SAM_3"/>
    <property type="match status" value="1"/>
</dbReference>
<evidence type="ECO:0000313" key="9">
    <source>
        <dbReference type="Proteomes" id="UP001652640"/>
    </source>
</evidence>
<dbReference type="SMART" id="SM00462">
    <property type="entry name" value="PTB"/>
    <property type="match status" value="1"/>
</dbReference>
<dbReference type="Gene3D" id="2.30.29.30">
    <property type="entry name" value="Pleckstrin-homology domain (PH domain)/Phosphotyrosine-binding domain (PTB)"/>
    <property type="match status" value="1"/>
</dbReference>
<keyword evidence="5" id="KW-0597">Phosphoprotein</keyword>
<dbReference type="InterPro" id="IPR055093">
    <property type="entry name" value="EPS8_2nd"/>
</dbReference>
<evidence type="ECO:0000256" key="5">
    <source>
        <dbReference type="ARBA" id="ARBA00022553"/>
    </source>
</evidence>
<keyword evidence="4" id="KW-0963">Cytoplasm</keyword>
<dbReference type="PANTHER" id="PTHR12287:SF20">
    <property type="entry name" value="EPIDERMAL GROWTH FACTOR RECEPTOR KINASE SUBSTRATE 8-LIKE PROTEIN 2"/>
    <property type="match status" value="1"/>
</dbReference>
<dbReference type="RefSeq" id="XP_070314035.1">
    <property type="nucleotide sequence ID" value="XM_070457934.1"/>
</dbReference>
<evidence type="ECO:0000256" key="4">
    <source>
        <dbReference type="ARBA" id="ARBA00022490"/>
    </source>
</evidence>
<organism evidence="9 10">
    <name type="scientific">Odocoileus virginianus</name>
    <name type="common">White-tailed deer</name>
    <dbReference type="NCBI Taxonomy" id="9874"/>
    <lineage>
        <taxon>Eukaryota</taxon>
        <taxon>Metazoa</taxon>
        <taxon>Chordata</taxon>
        <taxon>Craniata</taxon>
        <taxon>Vertebrata</taxon>
        <taxon>Euteleostomi</taxon>
        <taxon>Mammalia</taxon>
        <taxon>Eutheria</taxon>
        <taxon>Laurasiatheria</taxon>
        <taxon>Artiodactyla</taxon>
        <taxon>Ruminantia</taxon>
        <taxon>Pecora</taxon>
        <taxon>Cervidae</taxon>
        <taxon>Odocoileinae</taxon>
        <taxon>Odocoileus</taxon>
    </lineage>
</organism>
<feature type="region of interest" description="Disordered" evidence="7">
    <location>
        <begin position="127"/>
        <end position="147"/>
    </location>
</feature>
<comment type="subcellular location">
    <subcellularLocation>
        <location evidence="1">Cytoplasm</location>
    </subcellularLocation>
</comment>
<keyword evidence="3 6" id="KW-0728">SH3 domain</keyword>
<dbReference type="InterPro" id="IPR041418">
    <property type="entry name" value="SAM_3"/>
</dbReference>
<dbReference type="CDD" id="cd09540">
    <property type="entry name" value="SAM_EPS8-like"/>
    <property type="match status" value="1"/>
</dbReference>
<evidence type="ECO:0000259" key="8">
    <source>
        <dbReference type="PROSITE" id="PS50002"/>
    </source>
</evidence>
<gene>
    <name evidence="10" type="primary">EPS8L2</name>
</gene>
<name>A0ABM4HEP7_ODOVR</name>